<reference evidence="2 3" key="1">
    <citation type="submission" date="2015-12" db="EMBL/GenBank/DDBJ databases">
        <title>Draft genome sequence of Moniliophthora roreri, the causal agent of frosty pod rot of cacao.</title>
        <authorList>
            <person name="Aime M.C."/>
            <person name="Diaz-Valderrama J.R."/>
            <person name="Kijpornyongpan T."/>
            <person name="Phillips-Mora W."/>
        </authorList>
    </citation>
    <scope>NUCLEOTIDE SEQUENCE [LARGE SCALE GENOMIC DNA]</scope>
    <source>
        <strain evidence="2 3">MCA 2952</strain>
    </source>
</reference>
<dbReference type="Proteomes" id="UP000054988">
    <property type="component" value="Unassembled WGS sequence"/>
</dbReference>
<feature type="compositionally biased region" description="Acidic residues" evidence="1">
    <location>
        <begin position="144"/>
        <end position="154"/>
    </location>
</feature>
<evidence type="ECO:0000313" key="2">
    <source>
        <dbReference type="EMBL" id="KTB44055.1"/>
    </source>
</evidence>
<accession>A0A0W0G653</accession>
<feature type="region of interest" description="Disordered" evidence="1">
    <location>
        <begin position="47"/>
        <end position="66"/>
    </location>
</feature>
<organism evidence="2 3">
    <name type="scientific">Moniliophthora roreri</name>
    <name type="common">Frosty pod rot fungus</name>
    <name type="synonym">Monilia roreri</name>
    <dbReference type="NCBI Taxonomy" id="221103"/>
    <lineage>
        <taxon>Eukaryota</taxon>
        <taxon>Fungi</taxon>
        <taxon>Dikarya</taxon>
        <taxon>Basidiomycota</taxon>
        <taxon>Agaricomycotina</taxon>
        <taxon>Agaricomycetes</taxon>
        <taxon>Agaricomycetidae</taxon>
        <taxon>Agaricales</taxon>
        <taxon>Marasmiineae</taxon>
        <taxon>Marasmiaceae</taxon>
        <taxon>Moniliophthora</taxon>
    </lineage>
</organism>
<sequence>MSPPSSTRSNEPKENSEEQLSSLAANAFSRQDRDYVLHPLPVIPIPLTLQASSPTPRTNSSTPLSHQMCKPLIAREESPTQLNEHDYSPPPPHVQHLPQCSNQELNNPHPPPLLNINNDSARTTNSTLPMNRLTPERRSVWDDKDIDEEPEELLPENRSRNPTPHIMERTEEVFERLCALRAEWRNTAPLTAGSIVARSAPNMHLDMYLVTVTTDEGLKELRSITIPSAIRLLTTILQTISPGMMRSTEMENPEQPEPPSLRPAFVVDVGEEEGPRYFYRVNSPVFQGQWLHMGQPISNVDARA</sequence>
<dbReference type="EMBL" id="LATX01001009">
    <property type="protein sequence ID" value="KTB44055.1"/>
    <property type="molecule type" value="Genomic_DNA"/>
</dbReference>
<name>A0A0W0G653_MONRR</name>
<feature type="region of interest" description="Disordered" evidence="1">
    <location>
        <begin position="79"/>
        <end position="163"/>
    </location>
</feature>
<comment type="caution">
    <text evidence="2">The sequence shown here is derived from an EMBL/GenBank/DDBJ whole genome shotgun (WGS) entry which is preliminary data.</text>
</comment>
<feature type="region of interest" description="Disordered" evidence="1">
    <location>
        <begin position="1"/>
        <end position="26"/>
    </location>
</feature>
<feature type="compositionally biased region" description="Basic and acidic residues" evidence="1">
    <location>
        <begin position="134"/>
        <end position="143"/>
    </location>
</feature>
<protein>
    <submittedName>
        <fullName evidence="2">Uncharacterized protein</fullName>
    </submittedName>
</protein>
<proteinExistence type="predicted"/>
<feature type="compositionally biased region" description="Low complexity" evidence="1">
    <location>
        <begin position="47"/>
        <end position="65"/>
    </location>
</feature>
<gene>
    <name evidence="2" type="ORF">WG66_3371</name>
</gene>
<evidence type="ECO:0000256" key="1">
    <source>
        <dbReference type="SAM" id="MobiDB-lite"/>
    </source>
</evidence>
<evidence type="ECO:0000313" key="3">
    <source>
        <dbReference type="Proteomes" id="UP000054988"/>
    </source>
</evidence>
<feature type="compositionally biased region" description="Polar residues" evidence="1">
    <location>
        <begin position="119"/>
        <end position="129"/>
    </location>
</feature>
<dbReference type="AlphaFoldDB" id="A0A0W0G653"/>